<dbReference type="EMBL" id="QJNS01000108">
    <property type="protein sequence ID" value="RYO86878.1"/>
    <property type="molecule type" value="Genomic_DNA"/>
</dbReference>
<keyword evidence="4" id="KW-1185">Reference proteome</keyword>
<feature type="compositionally biased region" description="Basic and acidic residues" evidence="1">
    <location>
        <begin position="154"/>
        <end position="166"/>
    </location>
</feature>
<protein>
    <submittedName>
        <fullName evidence="3">Uncharacterized protein</fullName>
    </submittedName>
</protein>
<evidence type="ECO:0000313" key="3">
    <source>
        <dbReference type="EMBL" id="RYO86878.1"/>
    </source>
</evidence>
<reference evidence="3 4" key="1">
    <citation type="submission" date="2018-06" db="EMBL/GenBank/DDBJ databases">
        <title>Complete Genomes of Monosporascus.</title>
        <authorList>
            <person name="Robinson A.J."/>
            <person name="Natvig D.O."/>
        </authorList>
    </citation>
    <scope>NUCLEOTIDE SEQUENCE [LARGE SCALE GENOMIC DNA]</scope>
    <source>
        <strain evidence="3 4">CBS 609.92</strain>
    </source>
</reference>
<evidence type="ECO:0000256" key="2">
    <source>
        <dbReference type="SAM" id="Phobius"/>
    </source>
</evidence>
<keyword evidence="2" id="KW-0472">Membrane</keyword>
<evidence type="ECO:0000313" key="4">
    <source>
        <dbReference type="Proteomes" id="UP000294003"/>
    </source>
</evidence>
<comment type="caution">
    <text evidence="3">The sequence shown here is derived from an EMBL/GenBank/DDBJ whole genome shotgun (WGS) entry which is preliminary data.</text>
</comment>
<feature type="region of interest" description="Disordered" evidence="1">
    <location>
        <begin position="47"/>
        <end position="66"/>
    </location>
</feature>
<feature type="compositionally biased region" description="Gly residues" evidence="1">
    <location>
        <begin position="174"/>
        <end position="184"/>
    </location>
</feature>
<accession>A0ABY0H803</accession>
<keyword evidence="2" id="KW-0812">Transmembrane</keyword>
<proteinExistence type="predicted"/>
<feature type="transmembrane region" description="Helical" evidence="2">
    <location>
        <begin position="24"/>
        <end position="43"/>
    </location>
</feature>
<keyword evidence="2" id="KW-1133">Transmembrane helix</keyword>
<gene>
    <name evidence="3" type="ORF">DL762_004542</name>
</gene>
<name>A0ABY0H803_9PEZI</name>
<feature type="compositionally biased region" description="Pro residues" evidence="1">
    <location>
        <begin position="100"/>
        <end position="110"/>
    </location>
</feature>
<evidence type="ECO:0000256" key="1">
    <source>
        <dbReference type="SAM" id="MobiDB-lite"/>
    </source>
</evidence>
<feature type="compositionally biased region" description="Basic and acidic residues" evidence="1">
    <location>
        <begin position="87"/>
        <end position="99"/>
    </location>
</feature>
<feature type="region of interest" description="Disordered" evidence="1">
    <location>
        <begin position="87"/>
        <end position="203"/>
    </location>
</feature>
<sequence>MGAEAAIAAEGEGRSLYDDGSNWTALYVLVLLIPFVSVASMLYSNWSDRRPQSPKAKPGGGAAEDVESAAAVRAVYRRNHWFPWREASEDRRGRGRERAPPAPKPAPPQAPQAQARTAVVPATFASSSGGGGGPVGDAPRSMPVPMAMPSAHPSRPEEETRSRPADPYDDNGAYGYGGRSGNGYGSEEAAAGRGRRDFQNVPF</sequence>
<dbReference type="Proteomes" id="UP000294003">
    <property type="component" value="Unassembled WGS sequence"/>
</dbReference>
<feature type="compositionally biased region" description="Basic and acidic residues" evidence="1">
    <location>
        <begin position="194"/>
        <end position="203"/>
    </location>
</feature>
<organism evidence="3 4">
    <name type="scientific">Monosporascus cannonballus</name>
    <dbReference type="NCBI Taxonomy" id="155416"/>
    <lineage>
        <taxon>Eukaryota</taxon>
        <taxon>Fungi</taxon>
        <taxon>Dikarya</taxon>
        <taxon>Ascomycota</taxon>
        <taxon>Pezizomycotina</taxon>
        <taxon>Sordariomycetes</taxon>
        <taxon>Xylariomycetidae</taxon>
        <taxon>Xylariales</taxon>
        <taxon>Xylariales incertae sedis</taxon>
        <taxon>Monosporascus</taxon>
    </lineage>
</organism>
<feature type="compositionally biased region" description="Low complexity" evidence="1">
    <location>
        <begin position="111"/>
        <end position="127"/>
    </location>
</feature>